<dbReference type="Pfam" id="PF00385">
    <property type="entry name" value="Chromo"/>
    <property type="match status" value="1"/>
</dbReference>
<sequence>MVPVPLTDKIYDQGDKVPPNSNKETSSSHNWESQPYTVDRLIGHELDEKTSTVKFVVMWVNGKTTKEPEWILQEDIPTLVYEYWEKLGGRKAATRFTSDHVFRILGVNDKTKKYHVQWVGYPDSDEWMTWEDEPKLRRIAGVELKRFKKRD</sequence>
<dbReference type="CDD" id="cd00024">
    <property type="entry name" value="CD_CSD"/>
    <property type="match status" value="1"/>
</dbReference>
<feature type="compositionally biased region" description="Polar residues" evidence="2">
    <location>
        <begin position="19"/>
        <end position="31"/>
    </location>
</feature>
<feature type="region of interest" description="Disordered" evidence="2">
    <location>
        <begin position="1"/>
        <end position="31"/>
    </location>
</feature>
<dbReference type="InterPro" id="IPR023780">
    <property type="entry name" value="Chromo_domain"/>
</dbReference>
<dbReference type="Gene3D" id="2.40.50.40">
    <property type="match status" value="2"/>
</dbReference>
<name>A0A4Q2V7D2_FUSOX</name>
<dbReference type="SUPFAM" id="SSF54160">
    <property type="entry name" value="Chromo domain-like"/>
    <property type="match status" value="2"/>
</dbReference>
<dbReference type="PROSITE" id="PS50013">
    <property type="entry name" value="CHROMO_2"/>
    <property type="match status" value="1"/>
</dbReference>
<organism evidence="4 5">
    <name type="scientific">Fusarium oxysporum f. sp. narcissi</name>
    <dbReference type="NCBI Taxonomy" id="451672"/>
    <lineage>
        <taxon>Eukaryota</taxon>
        <taxon>Fungi</taxon>
        <taxon>Dikarya</taxon>
        <taxon>Ascomycota</taxon>
        <taxon>Pezizomycotina</taxon>
        <taxon>Sordariomycetes</taxon>
        <taxon>Hypocreomycetidae</taxon>
        <taxon>Hypocreales</taxon>
        <taxon>Nectriaceae</taxon>
        <taxon>Fusarium</taxon>
        <taxon>Fusarium oxysporum species complex</taxon>
    </lineage>
</organism>
<dbReference type="InterPro" id="IPR016197">
    <property type="entry name" value="Chromo-like_dom_sf"/>
</dbReference>
<comment type="subunit">
    <text evidence="1">Component of the NuA4 histone acetyltransferase complex.</text>
</comment>
<reference evidence="4 5" key="1">
    <citation type="submission" date="2016-12" db="EMBL/GenBank/DDBJ databases">
        <title>Draft genome sequence of Fusarium oxysporum causing rot on Narcissus.</title>
        <authorList>
            <person name="Armitage A.D."/>
            <person name="Taylor A."/>
            <person name="Clarkson J.P."/>
            <person name="Harrison R.J."/>
            <person name="Jackson A.C."/>
        </authorList>
    </citation>
    <scope>NUCLEOTIDE SEQUENCE [LARGE SCALE GENOMIC DNA]</scope>
    <source>
        <strain evidence="4 5">N139</strain>
    </source>
</reference>
<comment type="caution">
    <text evidence="4">The sequence shown here is derived from an EMBL/GenBank/DDBJ whole genome shotgun (WGS) entry which is preliminary data.</text>
</comment>
<gene>
    <name evidence="4" type="ORF">BFJ63_vAg16170</name>
</gene>
<evidence type="ECO:0000256" key="1">
    <source>
        <dbReference type="ARBA" id="ARBA00011353"/>
    </source>
</evidence>
<evidence type="ECO:0000313" key="4">
    <source>
        <dbReference type="EMBL" id="RYC80929.1"/>
    </source>
</evidence>
<dbReference type="InterPro" id="IPR000953">
    <property type="entry name" value="Chromo/chromo_shadow_dom"/>
</dbReference>
<protein>
    <recommendedName>
        <fullName evidence="3">Chromo domain-containing protein</fullName>
    </recommendedName>
</protein>
<dbReference type="GO" id="GO:0006338">
    <property type="term" value="P:chromatin remodeling"/>
    <property type="evidence" value="ECO:0007669"/>
    <property type="project" value="UniProtKB-ARBA"/>
</dbReference>
<evidence type="ECO:0000256" key="2">
    <source>
        <dbReference type="SAM" id="MobiDB-lite"/>
    </source>
</evidence>
<proteinExistence type="predicted"/>
<evidence type="ECO:0000313" key="5">
    <source>
        <dbReference type="Proteomes" id="UP000290540"/>
    </source>
</evidence>
<dbReference type="EMBL" id="MQTW01000296">
    <property type="protein sequence ID" value="RYC80929.1"/>
    <property type="molecule type" value="Genomic_DNA"/>
</dbReference>
<evidence type="ECO:0000259" key="3">
    <source>
        <dbReference type="PROSITE" id="PS50013"/>
    </source>
</evidence>
<dbReference type="Proteomes" id="UP000290540">
    <property type="component" value="Unassembled WGS sequence"/>
</dbReference>
<dbReference type="AlphaFoldDB" id="A0A4Q2V7D2"/>
<accession>A0A4Q2V7D2</accession>
<feature type="domain" description="Chromo" evidence="3">
    <location>
        <begin position="99"/>
        <end position="151"/>
    </location>
</feature>